<dbReference type="OrthoDB" id="9795188at2"/>
<dbReference type="PROSITE" id="PS51186">
    <property type="entry name" value="GNAT"/>
    <property type="match status" value="1"/>
</dbReference>
<dbReference type="PANTHER" id="PTHR43441">
    <property type="entry name" value="RIBOSOMAL-PROTEIN-SERINE ACETYLTRANSFERASE"/>
    <property type="match status" value="1"/>
</dbReference>
<dbReference type="EMBL" id="QUAK01000095">
    <property type="protein sequence ID" value="RFU85372.1"/>
    <property type="molecule type" value="Genomic_DNA"/>
</dbReference>
<dbReference type="InterPro" id="IPR000182">
    <property type="entry name" value="GNAT_dom"/>
</dbReference>
<sequence>MEPITLTTERLVLRTPVATDAPAVFEACQDPAIQRWTTVPSPYARADAEIFTERLVPDGWRDSTMYTLAAFLRDAPQDPARSSGEIVVMLGLTARGTGVFELGFWAHPHHRGNGYTVEAADAFCRWGMQHQRMDRIEWRAEVGNHASRAVAEKTGFTFEGTLRSAILNHGTWRDCWISSLLPADLGLPSHAPYLPTRA</sequence>
<evidence type="ECO:0000313" key="2">
    <source>
        <dbReference type="EMBL" id="RFU85372.1"/>
    </source>
</evidence>
<name>A0A372M378_9ACTN</name>
<reference evidence="2 3" key="1">
    <citation type="submission" date="2018-08" db="EMBL/GenBank/DDBJ databases">
        <title>Isolation, diversity and antifungal activity of Actinobacteria from wheat.</title>
        <authorList>
            <person name="Han C."/>
        </authorList>
    </citation>
    <scope>NUCLEOTIDE SEQUENCE [LARGE SCALE GENOMIC DNA]</scope>
    <source>
        <strain evidence="2 3">NEAU-YY421</strain>
    </source>
</reference>
<keyword evidence="3" id="KW-1185">Reference proteome</keyword>
<dbReference type="Proteomes" id="UP000263094">
    <property type="component" value="Unassembled WGS sequence"/>
</dbReference>
<dbReference type="GO" id="GO:1990189">
    <property type="term" value="F:protein N-terminal-serine acetyltransferase activity"/>
    <property type="evidence" value="ECO:0007669"/>
    <property type="project" value="TreeGrafter"/>
</dbReference>
<accession>A0A372M378</accession>
<evidence type="ECO:0000259" key="1">
    <source>
        <dbReference type="PROSITE" id="PS51186"/>
    </source>
</evidence>
<gene>
    <name evidence="2" type="ORF">DY218_17800</name>
</gene>
<organism evidence="2 3">
    <name type="scientific">Streptomyces triticagri</name>
    <dbReference type="NCBI Taxonomy" id="2293568"/>
    <lineage>
        <taxon>Bacteria</taxon>
        <taxon>Bacillati</taxon>
        <taxon>Actinomycetota</taxon>
        <taxon>Actinomycetes</taxon>
        <taxon>Kitasatosporales</taxon>
        <taxon>Streptomycetaceae</taxon>
        <taxon>Streptomyces</taxon>
    </lineage>
</organism>
<dbReference type="AlphaFoldDB" id="A0A372M378"/>
<dbReference type="GO" id="GO:0008999">
    <property type="term" value="F:protein-N-terminal-alanine acetyltransferase activity"/>
    <property type="evidence" value="ECO:0007669"/>
    <property type="project" value="TreeGrafter"/>
</dbReference>
<dbReference type="RefSeq" id="WP_128557036.1">
    <property type="nucleotide sequence ID" value="NZ_QUAK01000095.1"/>
</dbReference>
<comment type="caution">
    <text evidence="2">The sequence shown here is derived from an EMBL/GenBank/DDBJ whole genome shotgun (WGS) entry which is preliminary data.</text>
</comment>
<dbReference type="Pfam" id="PF13302">
    <property type="entry name" value="Acetyltransf_3"/>
    <property type="match status" value="1"/>
</dbReference>
<keyword evidence="2" id="KW-0808">Transferase</keyword>
<dbReference type="InterPro" id="IPR016181">
    <property type="entry name" value="Acyl_CoA_acyltransferase"/>
</dbReference>
<dbReference type="Gene3D" id="3.40.630.30">
    <property type="match status" value="1"/>
</dbReference>
<proteinExistence type="predicted"/>
<protein>
    <submittedName>
        <fullName evidence="2">N-acetyltransferase</fullName>
    </submittedName>
</protein>
<evidence type="ECO:0000313" key="3">
    <source>
        <dbReference type="Proteomes" id="UP000263094"/>
    </source>
</evidence>
<dbReference type="InterPro" id="IPR051908">
    <property type="entry name" value="Ribosomal_N-acetyltransferase"/>
</dbReference>
<dbReference type="GO" id="GO:0005737">
    <property type="term" value="C:cytoplasm"/>
    <property type="evidence" value="ECO:0007669"/>
    <property type="project" value="TreeGrafter"/>
</dbReference>
<feature type="domain" description="N-acetyltransferase" evidence="1">
    <location>
        <begin position="39"/>
        <end position="182"/>
    </location>
</feature>
<dbReference type="SUPFAM" id="SSF55729">
    <property type="entry name" value="Acyl-CoA N-acyltransferases (Nat)"/>
    <property type="match status" value="1"/>
</dbReference>
<dbReference type="PANTHER" id="PTHR43441:SF10">
    <property type="entry name" value="ACETYLTRANSFERASE"/>
    <property type="match status" value="1"/>
</dbReference>